<accession>A0A1M5W9L4</accession>
<dbReference type="AlphaFoldDB" id="A0A1M5W9L4"/>
<dbReference type="Proteomes" id="UP000184241">
    <property type="component" value="Unassembled WGS sequence"/>
</dbReference>
<protein>
    <submittedName>
        <fullName evidence="2">Uncharacterized protein</fullName>
    </submittedName>
</protein>
<keyword evidence="1" id="KW-0472">Membrane</keyword>
<evidence type="ECO:0000256" key="1">
    <source>
        <dbReference type="SAM" id="Phobius"/>
    </source>
</evidence>
<evidence type="ECO:0000313" key="2">
    <source>
        <dbReference type="EMBL" id="SHH84128.1"/>
    </source>
</evidence>
<name>A0A1M5W9L4_9CLOT</name>
<keyword evidence="1" id="KW-1133">Transmembrane helix</keyword>
<dbReference type="EMBL" id="FQXU01000004">
    <property type="protein sequence ID" value="SHH84128.1"/>
    <property type="molecule type" value="Genomic_DNA"/>
</dbReference>
<proteinExistence type="predicted"/>
<reference evidence="2 3" key="1">
    <citation type="submission" date="2016-11" db="EMBL/GenBank/DDBJ databases">
        <authorList>
            <person name="Jaros S."/>
            <person name="Januszkiewicz K."/>
            <person name="Wedrychowicz H."/>
        </authorList>
    </citation>
    <scope>NUCLEOTIDE SEQUENCE [LARGE SCALE GENOMIC DNA]</scope>
    <source>
        <strain evidence="2 3">DSM 6191</strain>
    </source>
</reference>
<evidence type="ECO:0000313" key="3">
    <source>
        <dbReference type="Proteomes" id="UP000184241"/>
    </source>
</evidence>
<feature type="transmembrane region" description="Helical" evidence="1">
    <location>
        <begin position="12"/>
        <end position="32"/>
    </location>
</feature>
<keyword evidence="1" id="KW-0812">Transmembrane</keyword>
<feature type="transmembrane region" description="Helical" evidence="1">
    <location>
        <begin position="44"/>
        <end position="64"/>
    </location>
</feature>
<gene>
    <name evidence="2" type="ORF">SAMN02745941_00986</name>
</gene>
<sequence>MRREYVFDRKTFLVRVIYAGILAAIALLFGIYRLSVGSTMNYLWVFVCFLCMYTIITNFIAVAYPEKIVIDNNQITFSAFNKSCAYLKSDIKSFKIKEQKLAGKMYIRVNNPSLFKGRYWIDLKAYNDYKELEEKLLKVEAVIHPNSLKQKIKVNNARYAERKMKNVR</sequence>
<dbReference type="RefSeq" id="WP_021802593.1">
    <property type="nucleotide sequence ID" value="NZ_FQXU01000004.1"/>
</dbReference>
<organism evidence="2 3">
    <name type="scientific">Clostridium intestinale DSM 6191</name>
    <dbReference type="NCBI Taxonomy" id="1121320"/>
    <lineage>
        <taxon>Bacteria</taxon>
        <taxon>Bacillati</taxon>
        <taxon>Bacillota</taxon>
        <taxon>Clostridia</taxon>
        <taxon>Eubacteriales</taxon>
        <taxon>Clostridiaceae</taxon>
        <taxon>Clostridium</taxon>
    </lineage>
</organism>